<dbReference type="GO" id="GO:0016020">
    <property type="term" value="C:membrane"/>
    <property type="evidence" value="ECO:0007669"/>
    <property type="project" value="UniProtKB-SubCell"/>
</dbReference>
<dbReference type="AlphaFoldDB" id="A0A8T3CP86"/>
<feature type="binding site" evidence="10">
    <location>
        <begin position="108"/>
        <end position="110"/>
    </location>
    <ligand>
        <name>UDP-N-acetyl-alpha-D-galactosamine</name>
        <dbReference type="ChEBI" id="CHEBI:67138"/>
    </ligand>
</feature>
<dbReference type="GO" id="GO:0046872">
    <property type="term" value="F:metal ion binding"/>
    <property type="evidence" value="ECO:0007669"/>
    <property type="project" value="UniProtKB-KW"/>
</dbReference>
<dbReference type="OrthoDB" id="10013941at2759"/>
<evidence type="ECO:0000256" key="3">
    <source>
        <dbReference type="ARBA" id="ARBA00022676"/>
    </source>
</evidence>
<keyword evidence="7 12" id="KW-1133">Transmembrane helix</keyword>
<keyword evidence="11" id="KW-0479">Metal-binding</keyword>
<dbReference type="Gene3D" id="3.90.550.10">
    <property type="entry name" value="Spore Coat Polysaccharide Biosynthesis Protein SpsA, Chain A"/>
    <property type="match status" value="1"/>
</dbReference>
<comment type="caution">
    <text evidence="13">The sequence shown here is derived from an EMBL/GenBank/DDBJ whole genome shotgun (WGS) entry which is preliminary data.</text>
</comment>
<keyword evidence="6" id="KW-0735">Signal-anchor</keyword>
<feature type="binding site" evidence="11">
    <location>
        <position position="202"/>
    </location>
    <ligand>
        <name>Mn(2+)</name>
        <dbReference type="ChEBI" id="CHEBI:29035"/>
    </ligand>
</feature>
<dbReference type="GO" id="GO:0005794">
    <property type="term" value="C:Golgi apparatus"/>
    <property type="evidence" value="ECO:0007669"/>
    <property type="project" value="TreeGrafter"/>
</dbReference>
<evidence type="ECO:0000313" key="13">
    <source>
        <dbReference type="EMBL" id="KAI1884535.1"/>
    </source>
</evidence>
<dbReference type="FunFam" id="3.90.550.10:FF:000022">
    <property type="entry name" value="Histo-blood group ABO system transferase"/>
    <property type="match status" value="1"/>
</dbReference>
<feature type="active site" description="Nucleophile" evidence="9">
    <location>
        <position position="294"/>
    </location>
</feature>
<dbReference type="GO" id="GO:0005975">
    <property type="term" value="P:carbohydrate metabolic process"/>
    <property type="evidence" value="ECO:0007669"/>
    <property type="project" value="InterPro"/>
</dbReference>
<comment type="subcellular location">
    <subcellularLocation>
        <location evidence="1">Membrane</location>
        <topology evidence="1">Single-pass type II membrane protein</topology>
    </subcellularLocation>
</comment>
<evidence type="ECO:0000256" key="9">
    <source>
        <dbReference type="PIRSR" id="PIRSR605076-1"/>
    </source>
</evidence>
<gene>
    <name evidence="13" type="ORF">AGOR_G00227380</name>
</gene>
<protein>
    <submittedName>
        <fullName evidence="13">Uncharacterized protein</fullName>
    </submittedName>
</protein>
<accession>A0A8T3CP86</accession>
<evidence type="ECO:0000256" key="2">
    <source>
        <dbReference type="ARBA" id="ARBA00010413"/>
    </source>
</evidence>
<feature type="transmembrane region" description="Helical" evidence="12">
    <location>
        <begin position="7"/>
        <end position="30"/>
    </location>
</feature>
<feature type="binding site" evidence="10">
    <location>
        <position position="113"/>
    </location>
    <ligand>
        <name>UDP-N-acetyl-alpha-D-galactosamine</name>
        <dbReference type="ChEBI" id="CHEBI:67138"/>
    </ligand>
</feature>
<comment type="similarity">
    <text evidence="2">Belongs to the glycosyltransferase 6 family.</text>
</comment>
<keyword evidence="3" id="KW-0328">Glycosyltransferase</keyword>
<organism evidence="13 14">
    <name type="scientific">Albula goreensis</name>
    <dbReference type="NCBI Taxonomy" id="1534307"/>
    <lineage>
        <taxon>Eukaryota</taxon>
        <taxon>Metazoa</taxon>
        <taxon>Chordata</taxon>
        <taxon>Craniata</taxon>
        <taxon>Vertebrata</taxon>
        <taxon>Euteleostomi</taxon>
        <taxon>Actinopterygii</taxon>
        <taxon>Neopterygii</taxon>
        <taxon>Teleostei</taxon>
        <taxon>Albuliformes</taxon>
        <taxon>Albulidae</taxon>
        <taxon>Albula</taxon>
    </lineage>
</organism>
<keyword evidence="4" id="KW-0808">Transferase</keyword>
<dbReference type="InterPro" id="IPR005076">
    <property type="entry name" value="Glyco_trans_6"/>
</dbReference>
<dbReference type="EMBL" id="JAERUA010000022">
    <property type="protein sequence ID" value="KAI1884535.1"/>
    <property type="molecule type" value="Genomic_DNA"/>
</dbReference>
<feature type="binding site" evidence="11">
    <location>
        <position position="204"/>
    </location>
    <ligand>
        <name>Mn(2+)</name>
        <dbReference type="ChEBI" id="CHEBI:29035"/>
    </ligand>
</feature>
<dbReference type="InterPro" id="IPR029044">
    <property type="entry name" value="Nucleotide-diphossugar_trans"/>
</dbReference>
<feature type="binding site" evidence="10">
    <location>
        <position position="224"/>
    </location>
    <ligand>
        <name>an alpha-L-fucosyl-(1-&gt;2)-beta-D-galactosyl derivative</name>
        <dbReference type="ChEBI" id="CHEBI:140327"/>
    </ligand>
</feature>
<feature type="binding site" evidence="10">
    <location>
        <position position="317"/>
    </location>
    <ligand>
        <name>an alpha-L-fucosyl-(1-&gt;2)-beta-D-galactosyl derivative</name>
        <dbReference type="ChEBI" id="CHEBI:140327"/>
    </ligand>
</feature>
<reference evidence="13" key="1">
    <citation type="submission" date="2021-01" db="EMBL/GenBank/DDBJ databases">
        <authorList>
            <person name="Zahm M."/>
            <person name="Roques C."/>
            <person name="Cabau C."/>
            <person name="Klopp C."/>
            <person name="Donnadieu C."/>
            <person name="Jouanno E."/>
            <person name="Lampietro C."/>
            <person name="Louis A."/>
            <person name="Herpin A."/>
            <person name="Echchiki A."/>
            <person name="Berthelot C."/>
            <person name="Parey E."/>
            <person name="Roest-Crollius H."/>
            <person name="Braasch I."/>
            <person name="Postlethwait J."/>
            <person name="Bobe J."/>
            <person name="Montfort J."/>
            <person name="Bouchez O."/>
            <person name="Begum T."/>
            <person name="Mejri S."/>
            <person name="Adams A."/>
            <person name="Chen W.-J."/>
            <person name="Guiguen Y."/>
        </authorList>
    </citation>
    <scope>NUCLEOTIDE SEQUENCE</scope>
    <source>
        <tissue evidence="13">Blood</tissue>
    </source>
</reference>
<evidence type="ECO:0000256" key="1">
    <source>
        <dbReference type="ARBA" id="ARBA00004606"/>
    </source>
</evidence>
<dbReference type="PANTHER" id="PTHR10462">
    <property type="entry name" value="GLYCOSYLTRANSFERASE-RELATED"/>
    <property type="match status" value="1"/>
</dbReference>
<evidence type="ECO:0000256" key="5">
    <source>
        <dbReference type="ARBA" id="ARBA00022692"/>
    </source>
</evidence>
<evidence type="ECO:0000313" key="14">
    <source>
        <dbReference type="Proteomes" id="UP000829720"/>
    </source>
</evidence>
<feature type="binding site" evidence="10">
    <location>
        <begin position="202"/>
        <end position="204"/>
    </location>
    <ligand>
        <name>UDP-N-acetyl-alpha-D-galactosamine</name>
        <dbReference type="ChEBI" id="CHEBI:67138"/>
    </ligand>
</feature>
<name>A0A8T3CP86_9TELE</name>
<dbReference type="Proteomes" id="UP000829720">
    <property type="component" value="Unassembled WGS sequence"/>
</dbReference>
<keyword evidence="11" id="KW-0464">Manganese</keyword>
<keyword evidence="8 12" id="KW-0472">Membrane</keyword>
<dbReference type="Pfam" id="PF03414">
    <property type="entry name" value="Glyco_transf_6"/>
    <property type="match status" value="1"/>
</dbReference>
<evidence type="ECO:0000256" key="8">
    <source>
        <dbReference type="ARBA" id="ARBA00023136"/>
    </source>
</evidence>
<keyword evidence="14" id="KW-1185">Reference proteome</keyword>
<evidence type="ECO:0000256" key="7">
    <source>
        <dbReference type="ARBA" id="ARBA00022989"/>
    </source>
</evidence>
<dbReference type="SUPFAM" id="SSF53448">
    <property type="entry name" value="Nucleotide-diphospho-sugar transferases"/>
    <property type="match status" value="1"/>
</dbReference>
<evidence type="ECO:0000256" key="12">
    <source>
        <dbReference type="SAM" id="Phobius"/>
    </source>
</evidence>
<keyword evidence="5 12" id="KW-0812">Transmembrane</keyword>
<proteinExistence type="inferred from homology"/>
<dbReference type="PANTHER" id="PTHR10462:SF49">
    <property type="entry name" value="GLOBOSIDE ALPHA-1,3-N-ACETYLGALACTOSAMINYLTRANSFERASE 1"/>
    <property type="match status" value="1"/>
</dbReference>
<sequence>MRTGKKATPWCICLLVILQGFLFFGVWKLYLSYGTRPHKTEEKQPSVLPLSPTTKEKQPFFFLLSPTRPDVMTVTPWLAPIVWEGAFDPVIIDNMYKPQDLTIATTVFAVGKYTRFLRDFLETAEYHYMSGLKVHYYIFTDQSKDVDLLLKELRFAAGRVATVIPVPKYNRWQEISLRRMETIQKTIEARIGREADYIYCLDVDMKFHYRWGPEVLGSLVAAIHPWYYYFPREKFSYERRPASRAYIPEDQGDFYYMAAVFGGTIKEVHTLTKNCSENLNLDKGQGLEAIWQEESHLNWYLLHHKPTKLLSPEYLWDDLKRSQPREIQHVRFSAVIKNKMEVRENE</sequence>
<feature type="binding site" evidence="10">
    <location>
        <position position="294"/>
    </location>
    <ligand>
        <name>an alpha-L-fucosyl-(1-&gt;2)-beta-D-galactosyl derivative</name>
        <dbReference type="ChEBI" id="CHEBI:140327"/>
    </ligand>
</feature>
<dbReference type="GO" id="GO:0031982">
    <property type="term" value="C:vesicle"/>
    <property type="evidence" value="ECO:0007669"/>
    <property type="project" value="TreeGrafter"/>
</dbReference>
<evidence type="ECO:0000256" key="11">
    <source>
        <dbReference type="PIRSR" id="PIRSR605076-3"/>
    </source>
</evidence>
<comment type="cofactor">
    <cofactor evidence="11">
        <name>Mn(2+)</name>
        <dbReference type="ChEBI" id="CHEBI:29035"/>
    </cofactor>
    <text evidence="11">Binds 1 Mn(2+) ion per subunit.</text>
</comment>
<dbReference type="GO" id="GO:0016758">
    <property type="term" value="F:hexosyltransferase activity"/>
    <property type="evidence" value="ECO:0007669"/>
    <property type="project" value="InterPro"/>
</dbReference>
<evidence type="ECO:0000256" key="10">
    <source>
        <dbReference type="PIRSR" id="PIRSR605076-2"/>
    </source>
</evidence>
<evidence type="ECO:0000256" key="4">
    <source>
        <dbReference type="ARBA" id="ARBA00022679"/>
    </source>
</evidence>
<evidence type="ECO:0000256" key="6">
    <source>
        <dbReference type="ARBA" id="ARBA00022968"/>
    </source>
</evidence>